<comment type="caution">
    <text evidence="7">The sequence shown here is derived from an EMBL/GenBank/DDBJ whole genome shotgun (WGS) entry which is preliminary data.</text>
</comment>
<keyword evidence="2 5" id="KW-0689">Ribosomal protein</keyword>
<reference evidence="7" key="1">
    <citation type="submission" date="2020-10" db="EMBL/GenBank/DDBJ databases">
        <authorList>
            <person name="Gilroy R."/>
        </authorList>
    </citation>
    <scope>NUCLEOTIDE SEQUENCE</scope>
    <source>
        <strain evidence="7">23406</strain>
    </source>
</reference>
<proteinExistence type="inferred from homology"/>
<keyword evidence="3 5" id="KW-0687">Ribonucleoprotein</keyword>
<dbReference type="InterPro" id="IPR037147">
    <property type="entry name" value="Ribosomal_bL28_sf"/>
</dbReference>
<dbReference type="PANTHER" id="PTHR39080">
    <property type="entry name" value="50S RIBOSOMAL PROTEIN L28"/>
    <property type="match status" value="1"/>
</dbReference>
<dbReference type="GO" id="GO:0006412">
    <property type="term" value="P:translation"/>
    <property type="evidence" value="ECO:0007669"/>
    <property type="project" value="UniProtKB-UniRule"/>
</dbReference>
<accession>A0A9D1SXF4</accession>
<feature type="region of interest" description="Disordered" evidence="6">
    <location>
        <begin position="1"/>
        <end position="21"/>
    </location>
</feature>
<dbReference type="EMBL" id="DVOH01000010">
    <property type="protein sequence ID" value="HIU99635.1"/>
    <property type="molecule type" value="Genomic_DNA"/>
</dbReference>
<comment type="similarity">
    <text evidence="1 5">Belongs to the bacterial ribosomal protein bL28 family.</text>
</comment>
<dbReference type="SUPFAM" id="SSF143800">
    <property type="entry name" value="L28p-like"/>
    <property type="match status" value="1"/>
</dbReference>
<dbReference type="InterPro" id="IPR001383">
    <property type="entry name" value="Ribosomal_bL28_bact-type"/>
</dbReference>
<evidence type="ECO:0000313" key="7">
    <source>
        <dbReference type="EMBL" id="HIU99635.1"/>
    </source>
</evidence>
<dbReference type="AlphaFoldDB" id="A0A9D1SXF4"/>
<name>A0A9D1SXF4_9FIRM</name>
<evidence type="ECO:0000256" key="1">
    <source>
        <dbReference type="ARBA" id="ARBA00008760"/>
    </source>
</evidence>
<dbReference type="GO" id="GO:0003735">
    <property type="term" value="F:structural constituent of ribosome"/>
    <property type="evidence" value="ECO:0007669"/>
    <property type="project" value="InterPro"/>
</dbReference>
<dbReference type="GO" id="GO:1990904">
    <property type="term" value="C:ribonucleoprotein complex"/>
    <property type="evidence" value="ECO:0007669"/>
    <property type="project" value="UniProtKB-KW"/>
</dbReference>
<evidence type="ECO:0000256" key="5">
    <source>
        <dbReference type="HAMAP-Rule" id="MF_00373"/>
    </source>
</evidence>
<dbReference type="InterPro" id="IPR026569">
    <property type="entry name" value="Ribosomal_bL28"/>
</dbReference>
<gene>
    <name evidence="5" type="primary">rpmB</name>
    <name evidence="7" type="ORF">IAB14_00810</name>
</gene>
<evidence type="ECO:0000313" key="8">
    <source>
        <dbReference type="Proteomes" id="UP000886891"/>
    </source>
</evidence>
<dbReference type="PANTHER" id="PTHR39080:SF1">
    <property type="entry name" value="LARGE RIBOSOMAL SUBUNIT PROTEIN BL28A"/>
    <property type="match status" value="1"/>
</dbReference>
<dbReference type="NCBIfam" id="TIGR00009">
    <property type="entry name" value="L28"/>
    <property type="match status" value="1"/>
</dbReference>
<dbReference type="Gene3D" id="2.30.170.40">
    <property type="entry name" value="Ribosomal protein L28/L24"/>
    <property type="match status" value="1"/>
</dbReference>
<evidence type="ECO:0000256" key="2">
    <source>
        <dbReference type="ARBA" id="ARBA00022980"/>
    </source>
</evidence>
<sequence>MSRVCSICGKGQMSGNKVSHSNIKTRRSWGVNVQKVQVVDEKGAVSQQYVCTRCLRTLKKNSND</sequence>
<reference evidence="7" key="2">
    <citation type="journal article" date="2021" name="PeerJ">
        <title>Extensive microbial diversity within the chicken gut microbiome revealed by metagenomics and culture.</title>
        <authorList>
            <person name="Gilroy R."/>
            <person name="Ravi A."/>
            <person name="Getino M."/>
            <person name="Pursley I."/>
            <person name="Horton D.L."/>
            <person name="Alikhan N.F."/>
            <person name="Baker D."/>
            <person name="Gharbi K."/>
            <person name="Hall N."/>
            <person name="Watson M."/>
            <person name="Adriaenssens E.M."/>
            <person name="Foster-Nyarko E."/>
            <person name="Jarju S."/>
            <person name="Secka A."/>
            <person name="Antonio M."/>
            <person name="Oren A."/>
            <person name="Chaudhuri R.R."/>
            <person name="La Ragione R."/>
            <person name="Hildebrand F."/>
            <person name="Pallen M.J."/>
        </authorList>
    </citation>
    <scope>NUCLEOTIDE SEQUENCE</scope>
    <source>
        <strain evidence="7">23406</strain>
    </source>
</reference>
<evidence type="ECO:0000256" key="4">
    <source>
        <dbReference type="ARBA" id="ARBA00035174"/>
    </source>
</evidence>
<dbReference type="HAMAP" id="MF_00373">
    <property type="entry name" value="Ribosomal_bL28"/>
    <property type="match status" value="1"/>
</dbReference>
<protein>
    <recommendedName>
        <fullName evidence="4 5">Large ribosomal subunit protein bL28</fullName>
    </recommendedName>
</protein>
<dbReference type="Pfam" id="PF00830">
    <property type="entry name" value="Ribosomal_L28"/>
    <property type="match status" value="1"/>
</dbReference>
<dbReference type="Proteomes" id="UP000886891">
    <property type="component" value="Unassembled WGS sequence"/>
</dbReference>
<dbReference type="InterPro" id="IPR050096">
    <property type="entry name" value="Bacterial_rp_bL28"/>
</dbReference>
<dbReference type="InterPro" id="IPR034704">
    <property type="entry name" value="Ribosomal_bL28/bL31-like_sf"/>
</dbReference>
<evidence type="ECO:0000256" key="3">
    <source>
        <dbReference type="ARBA" id="ARBA00023274"/>
    </source>
</evidence>
<organism evidence="7 8">
    <name type="scientific">Candidatus Stercoripulliclostridium merdipullorum</name>
    <dbReference type="NCBI Taxonomy" id="2840952"/>
    <lineage>
        <taxon>Bacteria</taxon>
        <taxon>Bacillati</taxon>
        <taxon>Bacillota</taxon>
        <taxon>Clostridia</taxon>
        <taxon>Eubacteriales</taxon>
        <taxon>Candidatus Stercoripulliclostridium</taxon>
    </lineage>
</organism>
<dbReference type="GO" id="GO:0005840">
    <property type="term" value="C:ribosome"/>
    <property type="evidence" value="ECO:0007669"/>
    <property type="project" value="UniProtKB-KW"/>
</dbReference>
<evidence type="ECO:0000256" key="6">
    <source>
        <dbReference type="SAM" id="MobiDB-lite"/>
    </source>
</evidence>